<feature type="transmembrane region" description="Helical" evidence="1">
    <location>
        <begin position="41"/>
        <end position="62"/>
    </location>
</feature>
<comment type="caution">
    <text evidence="3">The sequence shown here is derived from an EMBL/GenBank/DDBJ whole genome shotgun (WGS) entry which is preliminary data.</text>
</comment>
<gene>
    <name evidence="3" type="ORF">GCM10009850_022610</name>
</gene>
<dbReference type="Pfam" id="PF13239">
    <property type="entry name" value="2TM"/>
    <property type="match status" value="1"/>
</dbReference>
<protein>
    <recommendedName>
        <fullName evidence="2">2TM domain-containing protein</fullName>
    </recommendedName>
</protein>
<dbReference type="InterPro" id="IPR025698">
    <property type="entry name" value="2TM_dom"/>
</dbReference>
<feature type="domain" description="2TM" evidence="2">
    <location>
        <begin position="4"/>
        <end position="63"/>
    </location>
</feature>
<keyword evidence="1" id="KW-0472">Membrane</keyword>
<name>A0ABP5P543_9ACTN</name>
<reference evidence="4" key="1">
    <citation type="journal article" date="2019" name="Int. J. Syst. Evol. Microbiol.">
        <title>The Global Catalogue of Microorganisms (GCM) 10K type strain sequencing project: providing services to taxonomists for standard genome sequencing and annotation.</title>
        <authorList>
            <consortium name="The Broad Institute Genomics Platform"/>
            <consortium name="The Broad Institute Genome Sequencing Center for Infectious Disease"/>
            <person name="Wu L."/>
            <person name="Ma J."/>
        </authorList>
    </citation>
    <scope>NUCLEOTIDE SEQUENCE [LARGE SCALE GENOMIC DNA]</scope>
    <source>
        <strain evidence="4">JCM 16114</strain>
    </source>
</reference>
<evidence type="ECO:0000313" key="4">
    <source>
        <dbReference type="Proteomes" id="UP001499843"/>
    </source>
</evidence>
<evidence type="ECO:0000259" key="2">
    <source>
        <dbReference type="Pfam" id="PF13239"/>
    </source>
</evidence>
<keyword evidence="1" id="KW-0812">Transmembrane</keyword>
<keyword evidence="1" id="KW-1133">Transmembrane helix</keyword>
<keyword evidence="4" id="KW-1185">Reference proteome</keyword>
<accession>A0ABP5P543</accession>
<evidence type="ECO:0000313" key="3">
    <source>
        <dbReference type="EMBL" id="GAA2206803.1"/>
    </source>
</evidence>
<dbReference type="RefSeq" id="WP_344473350.1">
    <property type="nucleotide sequence ID" value="NZ_BAAAQX010000004.1"/>
</dbReference>
<organism evidence="3 4">
    <name type="scientific">Nonomuraea monospora</name>
    <dbReference type="NCBI Taxonomy" id="568818"/>
    <lineage>
        <taxon>Bacteria</taxon>
        <taxon>Bacillati</taxon>
        <taxon>Actinomycetota</taxon>
        <taxon>Actinomycetes</taxon>
        <taxon>Streptosporangiales</taxon>
        <taxon>Streptosporangiaceae</taxon>
        <taxon>Nonomuraea</taxon>
    </lineage>
</organism>
<sequence>MKTKKSEAARKWGLRIHVLLYVLSNLAQVVVWVLYDPGSHFWPLWSIVFWGIGLVFHVWSVYSPPRSHIAH</sequence>
<proteinExistence type="predicted"/>
<dbReference type="EMBL" id="BAAAQX010000004">
    <property type="protein sequence ID" value="GAA2206803.1"/>
    <property type="molecule type" value="Genomic_DNA"/>
</dbReference>
<evidence type="ECO:0000256" key="1">
    <source>
        <dbReference type="SAM" id="Phobius"/>
    </source>
</evidence>
<feature type="transmembrane region" description="Helical" evidence="1">
    <location>
        <begin position="12"/>
        <end position="35"/>
    </location>
</feature>
<dbReference type="Proteomes" id="UP001499843">
    <property type="component" value="Unassembled WGS sequence"/>
</dbReference>